<comment type="caution">
    <text evidence="2">The sequence shown here is derived from an EMBL/GenBank/DDBJ whole genome shotgun (WGS) entry which is preliminary data.</text>
</comment>
<dbReference type="Proteomes" id="UP000235363">
    <property type="component" value="Unassembled WGS sequence"/>
</dbReference>
<evidence type="ECO:0000313" key="2">
    <source>
        <dbReference type="EMBL" id="PMC63381.1"/>
    </source>
</evidence>
<dbReference type="AlphaFoldDB" id="A0A2N6T237"/>
<reference evidence="2 3" key="1">
    <citation type="submission" date="2017-09" db="EMBL/GenBank/DDBJ databases">
        <title>Bacterial strain isolated from the female urinary microbiota.</title>
        <authorList>
            <person name="Thomas-White K."/>
            <person name="Kumar N."/>
            <person name="Forster S."/>
            <person name="Putonti C."/>
            <person name="Lawley T."/>
            <person name="Wolfe A.J."/>
        </authorList>
    </citation>
    <scope>NUCLEOTIDE SEQUENCE [LARGE SCALE GENOMIC DNA]</scope>
    <source>
        <strain evidence="2 3">UMB0908</strain>
    </source>
</reference>
<protein>
    <submittedName>
        <fullName evidence="2">Uncharacterized protein</fullName>
    </submittedName>
</protein>
<organism evidence="2 3">
    <name type="scientific">Corynebacterium xerosis</name>
    <dbReference type="NCBI Taxonomy" id="1725"/>
    <lineage>
        <taxon>Bacteria</taxon>
        <taxon>Bacillati</taxon>
        <taxon>Actinomycetota</taxon>
        <taxon>Actinomycetes</taxon>
        <taxon>Mycobacteriales</taxon>
        <taxon>Corynebacteriaceae</taxon>
        <taxon>Corynebacterium</taxon>
    </lineage>
</organism>
<evidence type="ECO:0000313" key="3">
    <source>
        <dbReference type="Proteomes" id="UP000235363"/>
    </source>
</evidence>
<sequence length="148" mass="16071">MEPMEINAGRFHLRPLRQDGRVDDAPALTIAHGRGVYPEYFEDAAADWENDLVYRWAVAEQTNIELLAEVAVTPVGDDAAEVAICVAGDPERVVEVDDPAQEPVTAADAADAAKQAVGRWIEGHLGRTAVAPRPFPGHQGQPRPVDER</sequence>
<dbReference type="EMBL" id="PNHF01000001">
    <property type="protein sequence ID" value="PMC63381.1"/>
    <property type="molecule type" value="Genomic_DNA"/>
</dbReference>
<evidence type="ECO:0000256" key="1">
    <source>
        <dbReference type="SAM" id="MobiDB-lite"/>
    </source>
</evidence>
<feature type="region of interest" description="Disordered" evidence="1">
    <location>
        <begin position="127"/>
        <end position="148"/>
    </location>
</feature>
<proteinExistence type="predicted"/>
<accession>A0A2N6T237</accession>
<gene>
    <name evidence="2" type="ORF">CJ204_00735</name>
</gene>
<name>A0A2N6T237_9CORY</name>
<dbReference type="RefSeq" id="WP_102211739.1">
    <property type="nucleotide sequence ID" value="NZ_PNHF01000001.1"/>
</dbReference>